<keyword evidence="1" id="KW-0732">Signal</keyword>
<dbReference type="SUPFAM" id="SSF63707">
    <property type="entry name" value="Ganglioside M2 (gm2) activator"/>
    <property type="match status" value="1"/>
</dbReference>
<evidence type="ECO:0000256" key="1">
    <source>
        <dbReference type="ARBA" id="ARBA00022729"/>
    </source>
</evidence>
<dbReference type="EMBL" id="CARXXK010000001">
    <property type="protein sequence ID" value="CAI6343089.1"/>
    <property type="molecule type" value="Genomic_DNA"/>
</dbReference>
<evidence type="ECO:0000313" key="3">
    <source>
        <dbReference type="Proteomes" id="UP001160148"/>
    </source>
</evidence>
<evidence type="ECO:0000313" key="2">
    <source>
        <dbReference type="EMBL" id="CAI6343089.1"/>
    </source>
</evidence>
<gene>
    <name evidence="2" type="ORF">MEUPH1_LOCUS406</name>
</gene>
<dbReference type="Gene3D" id="2.70.220.10">
    <property type="entry name" value="Ganglioside GM2 activator"/>
    <property type="match status" value="1"/>
</dbReference>
<dbReference type="InterPro" id="IPR036846">
    <property type="entry name" value="GM2-AP_sf"/>
</dbReference>
<dbReference type="AlphaFoldDB" id="A0AAV0VFT0"/>
<accession>A0AAV0VFT0</accession>
<protein>
    <submittedName>
        <fullName evidence="2">Uncharacterized protein</fullName>
    </submittedName>
</protein>
<sequence length="91" mass="10515">MYFAKTPKACSAFKKLMGNTWASFLHGNGIPNTECPLLQGVFKGPGFDLLLFEKTNLPQSFFYGTYKLHMYYSRSNEIFGCQVYIIEIKRR</sequence>
<dbReference type="Proteomes" id="UP001160148">
    <property type="component" value="Unassembled WGS sequence"/>
</dbReference>
<comment type="caution">
    <text evidence="2">The sequence shown here is derived from an EMBL/GenBank/DDBJ whole genome shotgun (WGS) entry which is preliminary data.</text>
</comment>
<reference evidence="2 3" key="1">
    <citation type="submission" date="2023-01" db="EMBL/GenBank/DDBJ databases">
        <authorList>
            <person name="Whitehead M."/>
        </authorList>
    </citation>
    <scope>NUCLEOTIDE SEQUENCE [LARGE SCALE GENOMIC DNA]</scope>
</reference>
<name>A0AAV0VFT0_9HEMI</name>
<organism evidence="2 3">
    <name type="scientific">Macrosiphum euphorbiae</name>
    <name type="common">potato aphid</name>
    <dbReference type="NCBI Taxonomy" id="13131"/>
    <lineage>
        <taxon>Eukaryota</taxon>
        <taxon>Metazoa</taxon>
        <taxon>Ecdysozoa</taxon>
        <taxon>Arthropoda</taxon>
        <taxon>Hexapoda</taxon>
        <taxon>Insecta</taxon>
        <taxon>Pterygota</taxon>
        <taxon>Neoptera</taxon>
        <taxon>Paraneoptera</taxon>
        <taxon>Hemiptera</taxon>
        <taxon>Sternorrhyncha</taxon>
        <taxon>Aphidomorpha</taxon>
        <taxon>Aphidoidea</taxon>
        <taxon>Aphididae</taxon>
        <taxon>Macrosiphini</taxon>
        <taxon>Macrosiphum</taxon>
    </lineage>
</organism>
<proteinExistence type="predicted"/>
<keyword evidence="3" id="KW-1185">Reference proteome</keyword>